<gene>
    <name evidence="13" type="ORF">CLUMA_CG009315</name>
</gene>
<feature type="compositionally biased region" description="Basic residues" evidence="11">
    <location>
        <begin position="47"/>
        <end position="63"/>
    </location>
</feature>
<feature type="compositionally biased region" description="Basic and acidic residues" evidence="11">
    <location>
        <begin position="102"/>
        <end position="116"/>
    </location>
</feature>
<name>A0A1J1I8G8_9DIPT</name>
<dbReference type="EC" id="1.13.11.20" evidence="3"/>
<proteinExistence type="inferred from homology"/>
<keyword evidence="6" id="KW-0223">Dioxygenase</keyword>
<evidence type="ECO:0000256" key="3">
    <source>
        <dbReference type="ARBA" id="ARBA00013133"/>
    </source>
</evidence>
<feature type="cross-link" description="3'-(S-cysteinyl)-tyrosine (Cys-Tyr)" evidence="9">
    <location>
        <begin position="289"/>
        <end position="379"/>
    </location>
</feature>
<evidence type="ECO:0000256" key="11">
    <source>
        <dbReference type="SAM" id="MobiDB-lite"/>
    </source>
</evidence>
<feature type="region of interest" description="Disordered" evidence="11">
    <location>
        <begin position="156"/>
        <end position="183"/>
    </location>
</feature>
<dbReference type="PANTHER" id="PTHR12918:SF1">
    <property type="entry name" value="CYSTEINE DIOXYGENASE TYPE 1"/>
    <property type="match status" value="1"/>
</dbReference>
<dbReference type="OrthoDB" id="543511at2759"/>
<sequence>MINDAEFENELSSDDSDYRPDREVDTPSENSEPDGDDLEEVEENSKTKSKKKLKKPSIARKSKLSTETEKTENEELKKEVDIEEEKRIADALWADFLGDTGSKTDTKESGEKEKKMASSSSLHVKPAIPNKKPTPPIESNKIFEFAGEIVEIKSKNNESDKEISPSTTKTLTPGNKRPAGGLGSVLSQLTKKNKLNMLEKTKLDWDVFKQNEGINEELQSHNRGRDGLVNHLMMVYTSNFSDWKKYAKFDRYRYTRNLVDAGNDRFNLMILCWNEGQSSAIHDHADSHCFMKILKGGLTEVKYSWPQETSETTILNDFKSNCGEIGAYQDENGEYVQELQEIGRSTMNTNDVCYINDNIGLHRVENSSNTDVAVSLHLYCPPFDSCNVFNKAGKKTPAKVTFWSKFGKRAKEIEEK</sequence>
<dbReference type="STRING" id="568069.A0A1J1I8G8"/>
<feature type="compositionally biased region" description="Acidic residues" evidence="11">
    <location>
        <begin position="31"/>
        <end position="42"/>
    </location>
</feature>
<evidence type="ECO:0000259" key="12">
    <source>
        <dbReference type="PROSITE" id="PS51279"/>
    </source>
</evidence>
<dbReference type="UniPathway" id="UPA00012">
    <property type="reaction ID" value="UER00537"/>
</dbReference>
<dbReference type="SUPFAM" id="SSF51182">
    <property type="entry name" value="RmlC-like cupins"/>
    <property type="match status" value="1"/>
</dbReference>
<feature type="domain" description="BCNT-C" evidence="12">
    <location>
        <begin position="176"/>
        <end position="256"/>
    </location>
</feature>
<evidence type="ECO:0000256" key="7">
    <source>
        <dbReference type="ARBA" id="ARBA00023002"/>
    </source>
</evidence>
<evidence type="ECO:0000256" key="8">
    <source>
        <dbReference type="ARBA" id="ARBA00023004"/>
    </source>
</evidence>
<comment type="pathway">
    <text evidence="1">Organosulfur biosynthesis; taurine biosynthesis; hypotaurine from L-cysteine: step 1/2.</text>
</comment>
<protein>
    <recommendedName>
        <fullName evidence="3">cysteine dioxygenase</fullName>
        <ecNumber evidence="3">1.13.11.20</ecNumber>
    </recommendedName>
</protein>
<evidence type="ECO:0000256" key="6">
    <source>
        <dbReference type="ARBA" id="ARBA00022964"/>
    </source>
</evidence>
<feature type="binding site" evidence="10">
    <location>
        <position position="362"/>
    </location>
    <ligand>
        <name>Fe cation</name>
        <dbReference type="ChEBI" id="CHEBI:24875"/>
        <note>catalytic</note>
    </ligand>
</feature>
<dbReference type="GO" id="GO:0019448">
    <property type="term" value="P:L-cysteine catabolic process"/>
    <property type="evidence" value="ECO:0007669"/>
    <property type="project" value="TreeGrafter"/>
</dbReference>
<dbReference type="PROSITE" id="PS51279">
    <property type="entry name" value="BCNT_C"/>
    <property type="match status" value="1"/>
</dbReference>
<feature type="region of interest" description="Disordered" evidence="11">
    <location>
        <begin position="1"/>
        <end position="138"/>
    </location>
</feature>
<dbReference type="InterPro" id="IPR010300">
    <property type="entry name" value="CDO_1"/>
</dbReference>
<keyword evidence="8 10" id="KW-0408">Iron</keyword>
<evidence type="ECO:0000313" key="14">
    <source>
        <dbReference type="Proteomes" id="UP000183832"/>
    </source>
</evidence>
<dbReference type="Pfam" id="PF05995">
    <property type="entry name" value="CDO_I"/>
    <property type="match status" value="1"/>
</dbReference>
<keyword evidence="5 9" id="KW-0883">Thioether bond</keyword>
<dbReference type="GO" id="GO:0042412">
    <property type="term" value="P:taurine biosynthetic process"/>
    <property type="evidence" value="ECO:0007669"/>
    <property type="project" value="UniProtKB-UniPathway"/>
</dbReference>
<keyword evidence="4 10" id="KW-0479">Metal-binding</keyword>
<feature type="compositionally biased region" description="Basic and acidic residues" evidence="11">
    <location>
        <begin position="64"/>
        <end position="89"/>
    </location>
</feature>
<evidence type="ECO:0000313" key="13">
    <source>
        <dbReference type="EMBL" id="CRK95868.1"/>
    </source>
</evidence>
<accession>A0A1J1I8G8</accession>
<feature type="binding site" evidence="10">
    <location>
        <position position="282"/>
    </location>
    <ligand>
        <name>Fe cation</name>
        <dbReference type="ChEBI" id="CHEBI:24875"/>
        <note>catalytic</note>
    </ligand>
</feature>
<dbReference type="InterPro" id="IPR011421">
    <property type="entry name" value="BCNT-C"/>
</dbReference>
<evidence type="ECO:0000256" key="1">
    <source>
        <dbReference type="ARBA" id="ARBA00004759"/>
    </source>
</evidence>
<dbReference type="CDD" id="cd10548">
    <property type="entry name" value="cupin_CDO"/>
    <property type="match status" value="1"/>
</dbReference>
<dbReference type="InterPro" id="IPR014710">
    <property type="entry name" value="RmlC-like_jellyroll"/>
</dbReference>
<reference evidence="13 14" key="1">
    <citation type="submission" date="2015-04" db="EMBL/GenBank/DDBJ databases">
        <authorList>
            <person name="Syromyatnikov M.Y."/>
            <person name="Popov V.N."/>
        </authorList>
    </citation>
    <scope>NUCLEOTIDE SEQUENCE [LARGE SCALE GENOMIC DNA]</scope>
</reference>
<dbReference type="GO" id="GO:0008198">
    <property type="term" value="F:ferrous iron binding"/>
    <property type="evidence" value="ECO:0007669"/>
    <property type="project" value="TreeGrafter"/>
</dbReference>
<dbReference type="PANTHER" id="PTHR12918">
    <property type="entry name" value="CYSTEINE DIOXYGENASE"/>
    <property type="match status" value="1"/>
</dbReference>
<evidence type="ECO:0000256" key="9">
    <source>
        <dbReference type="PIRSR" id="PIRSR610300-50"/>
    </source>
</evidence>
<evidence type="ECO:0000256" key="5">
    <source>
        <dbReference type="ARBA" id="ARBA00022784"/>
    </source>
</evidence>
<comment type="similarity">
    <text evidence="2">Belongs to the cysteine dioxygenase family.</text>
</comment>
<keyword evidence="14" id="KW-1185">Reference proteome</keyword>
<dbReference type="GO" id="GO:0017172">
    <property type="term" value="F:cysteine dioxygenase activity"/>
    <property type="evidence" value="ECO:0007669"/>
    <property type="project" value="UniProtKB-EC"/>
</dbReference>
<dbReference type="Proteomes" id="UP000183832">
    <property type="component" value="Unassembled WGS sequence"/>
</dbReference>
<feature type="compositionally biased region" description="Acidic residues" evidence="11">
    <location>
        <begin position="1"/>
        <end position="15"/>
    </location>
</feature>
<evidence type="ECO:0000256" key="10">
    <source>
        <dbReference type="PIRSR" id="PIRSR610300-51"/>
    </source>
</evidence>
<dbReference type="Gene3D" id="2.60.120.10">
    <property type="entry name" value="Jelly Rolls"/>
    <property type="match status" value="1"/>
</dbReference>
<dbReference type="EMBL" id="CVRI01000043">
    <property type="protein sequence ID" value="CRK95868.1"/>
    <property type="molecule type" value="Genomic_DNA"/>
</dbReference>
<feature type="compositionally biased region" description="Basic and acidic residues" evidence="11">
    <location>
        <begin position="16"/>
        <end position="25"/>
    </location>
</feature>
<organism evidence="13 14">
    <name type="scientific">Clunio marinus</name>
    <dbReference type="NCBI Taxonomy" id="568069"/>
    <lineage>
        <taxon>Eukaryota</taxon>
        <taxon>Metazoa</taxon>
        <taxon>Ecdysozoa</taxon>
        <taxon>Arthropoda</taxon>
        <taxon>Hexapoda</taxon>
        <taxon>Insecta</taxon>
        <taxon>Pterygota</taxon>
        <taxon>Neoptera</taxon>
        <taxon>Endopterygota</taxon>
        <taxon>Diptera</taxon>
        <taxon>Nematocera</taxon>
        <taxon>Chironomoidea</taxon>
        <taxon>Chironomidae</taxon>
        <taxon>Clunio</taxon>
    </lineage>
</organism>
<dbReference type="InterPro" id="IPR011051">
    <property type="entry name" value="RmlC_Cupin_sf"/>
</dbReference>
<keyword evidence="7" id="KW-0560">Oxidoreductase</keyword>
<feature type="binding site" evidence="10">
    <location>
        <position position="284"/>
    </location>
    <ligand>
        <name>Fe cation</name>
        <dbReference type="ChEBI" id="CHEBI:24875"/>
        <note>catalytic</note>
    </ligand>
</feature>
<dbReference type="AlphaFoldDB" id="A0A1J1I8G8"/>
<feature type="compositionally biased region" description="Polar residues" evidence="11">
    <location>
        <begin position="164"/>
        <end position="173"/>
    </location>
</feature>
<evidence type="ECO:0000256" key="2">
    <source>
        <dbReference type="ARBA" id="ARBA00006622"/>
    </source>
</evidence>
<evidence type="ECO:0000256" key="4">
    <source>
        <dbReference type="ARBA" id="ARBA00022723"/>
    </source>
</evidence>